<dbReference type="GO" id="GO:0004181">
    <property type="term" value="F:metallocarboxypeptidase activity"/>
    <property type="evidence" value="ECO:0007669"/>
    <property type="project" value="InterPro"/>
</dbReference>
<dbReference type="RefSeq" id="WP_200270791.1">
    <property type="nucleotide sequence ID" value="NZ_JAENIJ010000017.1"/>
</dbReference>
<dbReference type="AlphaFoldDB" id="A0A934S840"/>
<comment type="cofactor">
    <cofactor evidence="1">
        <name>Zn(2+)</name>
        <dbReference type="ChEBI" id="CHEBI:29105"/>
    </cofactor>
</comment>
<dbReference type="InterPro" id="IPR055438">
    <property type="entry name" value="AstE_AspA_cat"/>
</dbReference>
<dbReference type="Pfam" id="PF24827">
    <property type="entry name" value="AstE_AspA_cat"/>
    <property type="match status" value="1"/>
</dbReference>
<comment type="similarity">
    <text evidence="5">Belongs to the peptidase M14 family.</text>
</comment>
<protein>
    <submittedName>
        <fullName evidence="7">M14 family metallocarboxypeptidase</fullName>
    </submittedName>
</protein>
<dbReference type="GO" id="GO:0006508">
    <property type="term" value="P:proteolysis"/>
    <property type="evidence" value="ECO:0007669"/>
    <property type="project" value="InterPro"/>
</dbReference>
<evidence type="ECO:0000313" key="7">
    <source>
        <dbReference type="EMBL" id="MBK1883050.1"/>
    </source>
</evidence>
<evidence type="ECO:0000259" key="6">
    <source>
        <dbReference type="PROSITE" id="PS52035"/>
    </source>
</evidence>
<evidence type="ECO:0000256" key="2">
    <source>
        <dbReference type="ARBA" id="ARBA00022723"/>
    </source>
</evidence>
<evidence type="ECO:0000256" key="5">
    <source>
        <dbReference type="PROSITE-ProRule" id="PRU01379"/>
    </source>
</evidence>
<dbReference type="EMBL" id="JAENIJ010000017">
    <property type="protein sequence ID" value="MBK1883050.1"/>
    <property type="molecule type" value="Genomic_DNA"/>
</dbReference>
<proteinExistence type="inferred from homology"/>
<keyword evidence="2" id="KW-0479">Metal-binding</keyword>
<dbReference type="CDD" id="cd06231">
    <property type="entry name" value="M14_REP34-like"/>
    <property type="match status" value="1"/>
</dbReference>
<dbReference type="SUPFAM" id="SSF53187">
    <property type="entry name" value="Zn-dependent exopeptidases"/>
    <property type="match status" value="1"/>
</dbReference>
<keyword evidence="4" id="KW-0862">Zinc</keyword>
<comment type="caution">
    <text evidence="7">The sequence shown here is derived from an EMBL/GenBank/DDBJ whole genome shotgun (WGS) entry which is preliminary data.</text>
</comment>
<dbReference type="GO" id="GO:0016788">
    <property type="term" value="F:hydrolase activity, acting on ester bonds"/>
    <property type="evidence" value="ECO:0007669"/>
    <property type="project" value="InterPro"/>
</dbReference>
<evidence type="ECO:0000256" key="3">
    <source>
        <dbReference type="ARBA" id="ARBA00022801"/>
    </source>
</evidence>
<dbReference type="PROSITE" id="PS52035">
    <property type="entry name" value="PEPTIDASE_M14"/>
    <property type="match status" value="1"/>
</dbReference>
<dbReference type="Proteomes" id="UP000603141">
    <property type="component" value="Unassembled WGS sequence"/>
</dbReference>
<dbReference type="InterPro" id="IPR000834">
    <property type="entry name" value="Peptidase_M14"/>
</dbReference>
<evidence type="ECO:0000256" key="1">
    <source>
        <dbReference type="ARBA" id="ARBA00001947"/>
    </source>
</evidence>
<dbReference type="Gene3D" id="3.40.630.10">
    <property type="entry name" value="Zn peptidases"/>
    <property type="match status" value="1"/>
</dbReference>
<organism evidence="7 8">
    <name type="scientific">Luteolibacter pohnpeiensis</name>
    <dbReference type="NCBI Taxonomy" id="454153"/>
    <lineage>
        <taxon>Bacteria</taxon>
        <taxon>Pseudomonadati</taxon>
        <taxon>Verrucomicrobiota</taxon>
        <taxon>Verrucomicrobiia</taxon>
        <taxon>Verrucomicrobiales</taxon>
        <taxon>Verrucomicrobiaceae</taxon>
        <taxon>Luteolibacter</taxon>
    </lineage>
</organism>
<feature type="active site" description="Proton donor/acceptor" evidence="5">
    <location>
        <position position="219"/>
    </location>
</feature>
<keyword evidence="3" id="KW-0378">Hydrolase</keyword>
<dbReference type="GO" id="GO:0008270">
    <property type="term" value="F:zinc ion binding"/>
    <property type="evidence" value="ECO:0007669"/>
    <property type="project" value="InterPro"/>
</dbReference>
<accession>A0A934S840</accession>
<sequence length="245" mass="27171">MSDVFDWPAFLPEFHREATAAGFSPTLLHETESGPIHAWERPGHGPVVYLSAGIHGDEPAGPMAMLRLLKEGFFATDHHWLICPALNPNGLACHVRENADGHDLNRDYLAFKSEEARCHAAWLDRQPTPALFVSLHEDWESSGFYLYEINLSGSPTETAHRILDAVSPWFHPEPGPEIDGHTCHEPGWIYHSAEPDLPESWPEAIYLAKKGCPLSFTFESPSSSPLEPRIASLAAGVRAACEYLD</sequence>
<gene>
    <name evidence="7" type="ORF">JIN85_11530</name>
</gene>
<name>A0A934S840_9BACT</name>
<evidence type="ECO:0000256" key="4">
    <source>
        <dbReference type="ARBA" id="ARBA00022833"/>
    </source>
</evidence>
<reference evidence="7" key="1">
    <citation type="submission" date="2021-01" db="EMBL/GenBank/DDBJ databases">
        <title>Modified the classification status of verrucomicrobia.</title>
        <authorList>
            <person name="Feng X."/>
        </authorList>
    </citation>
    <scope>NUCLEOTIDE SEQUENCE</scope>
    <source>
        <strain evidence="7">KCTC 22041</strain>
    </source>
</reference>
<evidence type="ECO:0000313" key="8">
    <source>
        <dbReference type="Proteomes" id="UP000603141"/>
    </source>
</evidence>
<feature type="domain" description="Peptidase M14" evidence="6">
    <location>
        <begin position="1"/>
        <end position="244"/>
    </location>
</feature>
<keyword evidence="8" id="KW-1185">Reference proteome</keyword>